<dbReference type="OMA" id="ASACCIM"/>
<evidence type="ECO:0000256" key="1">
    <source>
        <dbReference type="SAM" id="MobiDB-lite"/>
    </source>
</evidence>
<sequence length="191" mass="21319">MEAPYPNKRHRRDLPPCVPFSPSGPSSLPSVPDFNQNHVHLIISSLLFLPDLPSLSISHSFDRAIEKLLESSSDDDRMRIKERGFRLASLRFFMSLRKGALRNTPLSTIPVHGNSLLNSPSRDCLRIVFSMLDAKSLMRASACCIMFKKCTMDPLCYSHIDLTAGNAGTGIMRRMILNAGKELRSFKVGCP</sequence>
<dbReference type="EnsemblPlants" id="Bo3g052320.1">
    <property type="protein sequence ID" value="Bo3g052320.1"/>
    <property type="gene ID" value="Bo3g052320"/>
</dbReference>
<dbReference type="eggNOG" id="KOG4341">
    <property type="taxonomic scope" value="Eukaryota"/>
</dbReference>
<organism evidence="2 3">
    <name type="scientific">Brassica oleracea var. oleracea</name>
    <dbReference type="NCBI Taxonomy" id="109376"/>
    <lineage>
        <taxon>Eukaryota</taxon>
        <taxon>Viridiplantae</taxon>
        <taxon>Streptophyta</taxon>
        <taxon>Embryophyta</taxon>
        <taxon>Tracheophyta</taxon>
        <taxon>Spermatophyta</taxon>
        <taxon>Magnoliopsida</taxon>
        <taxon>eudicotyledons</taxon>
        <taxon>Gunneridae</taxon>
        <taxon>Pentapetalae</taxon>
        <taxon>rosids</taxon>
        <taxon>malvids</taxon>
        <taxon>Brassicales</taxon>
        <taxon>Brassicaceae</taxon>
        <taxon>Brassiceae</taxon>
        <taxon>Brassica</taxon>
    </lineage>
</organism>
<evidence type="ECO:0000313" key="3">
    <source>
        <dbReference type="Proteomes" id="UP000032141"/>
    </source>
</evidence>
<dbReference type="AlphaFoldDB" id="A0A0D3B8R5"/>
<feature type="region of interest" description="Disordered" evidence="1">
    <location>
        <begin position="1"/>
        <end position="26"/>
    </location>
</feature>
<evidence type="ECO:0000313" key="2">
    <source>
        <dbReference type="EnsemblPlants" id="Bo3g052320.1"/>
    </source>
</evidence>
<dbReference type="STRING" id="109376.A0A0D3B8R5"/>
<keyword evidence="3" id="KW-1185">Reference proteome</keyword>
<evidence type="ECO:0008006" key="4">
    <source>
        <dbReference type="Google" id="ProtNLM"/>
    </source>
</evidence>
<proteinExistence type="predicted"/>
<name>A0A0D3B8R5_BRAOL</name>
<dbReference type="SUPFAM" id="SSF81383">
    <property type="entry name" value="F-box domain"/>
    <property type="match status" value="1"/>
</dbReference>
<dbReference type="HOGENOM" id="CLU_1423352_0_0_1"/>
<dbReference type="Proteomes" id="UP000032141">
    <property type="component" value="Chromosome C3"/>
</dbReference>
<protein>
    <recommendedName>
        <fullName evidence="4">F-box domain-containing protein</fullName>
    </recommendedName>
</protein>
<accession>A0A0D3B8R5</accession>
<dbReference type="InterPro" id="IPR036047">
    <property type="entry name" value="F-box-like_dom_sf"/>
</dbReference>
<reference evidence="2 3" key="1">
    <citation type="journal article" date="2014" name="Genome Biol.">
        <title>Transcriptome and methylome profiling reveals relics of genome dominance in the mesopolyploid Brassica oleracea.</title>
        <authorList>
            <person name="Parkin I.A."/>
            <person name="Koh C."/>
            <person name="Tang H."/>
            <person name="Robinson S.J."/>
            <person name="Kagale S."/>
            <person name="Clarke W.E."/>
            <person name="Town C.D."/>
            <person name="Nixon J."/>
            <person name="Krishnakumar V."/>
            <person name="Bidwell S.L."/>
            <person name="Denoeud F."/>
            <person name="Belcram H."/>
            <person name="Links M.G."/>
            <person name="Just J."/>
            <person name="Clarke C."/>
            <person name="Bender T."/>
            <person name="Huebert T."/>
            <person name="Mason A.S."/>
            <person name="Pires J.C."/>
            <person name="Barker G."/>
            <person name="Moore J."/>
            <person name="Walley P.G."/>
            <person name="Manoli S."/>
            <person name="Batley J."/>
            <person name="Edwards D."/>
            <person name="Nelson M.N."/>
            <person name="Wang X."/>
            <person name="Paterson A.H."/>
            <person name="King G."/>
            <person name="Bancroft I."/>
            <person name="Chalhoub B."/>
            <person name="Sharpe A.G."/>
        </authorList>
    </citation>
    <scope>NUCLEOTIDE SEQUENCE</scope>
    <source>
        <strain evidence="2 3">cv. TO1000</strain>
    </source>
</reference>
<dbReference type="Gramene" id="Bo3g052320.1">
    <property type="protein sequence ID" value="Bo3g052320.1"/>
    <property type="gene ID" value="Bo3g052320"/>
</dbReference>
<reference evidence="2" key="2">
    <citation type="submission" date="2015-03" db="UniProtKB">
        <authorList>
            <consortium name="EnsemblPlants"/>
        </authorList>
    </citation>
    <scope>IDENTIFICATION</scope>
</reference>